<evidence type="ECO:0000313" key="3">
    <source>
        <dbReference type="Proteomes" id="UP001328107"/>
    </source>
</evidence>
<feature type="coiled-coil region" evidence="1">
    <location>
        <begin position="103"/>
        <end position="137"/>
    </location>
</feature>
<evidence type="ECO:0000256" key="1">
    <source>
        <dbReference type="SAM" id="Coils"/>
    </source>
</evidence>
<proteinExistence type="predicted"/>
<organism evidence="2 3">
    <name type="scientific">Pristionchus mayeri</name>
    <dbReference type="NCBI Taxonomy" id="1317129"/>
    <lineage>
        <taxon>Eukaryota</taxon>
        <taxon>Metazoa</taxon>
        <taxon>Ecdysozoa</taxon>
        <taxon>Nematoda</taxon>
        <taxon>Chromadorea</taxon>
        <taxon>Rhabditida</taxon>
        <taxon>Rhabditina</taxon>
        <taxon>Diplogasteromorpha</taxon>
        <taxon>Diplogasteroidea</taxon>
        <taxon>Neodiplogasteridae</taxon>
        <taxon>Pristionchus</taxon>
    </lineage>
</organism>
<keyword evidence="1" id="KW-0175">Coiled coil</keyword>
<comment type="caution">
    <text evidence="2">The sequence shown here is derived from an EMBL/GenBank/DDBJ whole genome shotgun (WGS) entry which is preliminary data.</text>
</comment>
<dbReference type="InterPro" id="IPR011989">
    <property type="entry name" value="ARM-like"/>
</dbReference>
<dbReference type="EMBL" id="BTRK01000002">
    <property type="protein sequence ID" value="GMR38623.1"/>
    <property type="molecule type" value="Genomic_DNA"/>
</dbReference>
<keyword evidence="3" id="KW-1185">Reference proteome</keyword>
<gene>
    <name evidence="2" type="ORF">PMAYCL1PPCAC_08818</name>
</gene>
<name>A0AAN4ZHQ6_9BILA</name>
<sequence>VDQALSALSISDQFFMKYVHDRVLPFLMATKLDSNNEIRVAALKKYIDLAVRCSDNGEFVCWIFERCQSPTELTEVAQSCGTGLAPHLTKFFQILKAKQSNENMEKDELIEDLISKNEEMERKINELIARLQESESLVVVPSIATFPATGGSSSHTIINSGNRKIMYKLGNFSGVIDAG</sequence>
<reference evidence="3" key="1">
    <citation type="submission" date="2022-10" db="EMBL/GenBank/DDBJ databases">
        <title>Genome assembly of Pristionchus species.</title>
        <authorList>
            <person name="Yoshida K."/>
            <person name="Sommer R.J."/>
        </authorList>
    </citation>
    <scope>NUCLEOTIDE SEQUENCE [LARGE SCALE GENOMIC DNA]</scope>
    <source>
        <strain evidence="3">RS5460</strain>
    </source>
</reference>
<dbReference type="Gene3D" id="1.25.10.10">
    <property type="entry name" value="Leucine-rich Repeat Variant"/>
    <property type="match status" value="1"/>
</dbReference>
<protein>
    <submittedName>
        <fullName evidence="2">Uncharacterized protein</fullName>
    </submittedName>
</protein>
<dbReference type="Proteomes" id="UP001328107">
    <property type="component" value="Unassembled WGS sequence"/>
</dbReference>
<accession>A0AAN4ZHQ6</accession>
<evidence type="ECO:0000313" key="2">
    <source>
        <dbReference type="EMBL" id="GMR38623.1"/>
    </source>
</evidence>
<dbReference type="AlphaFoldDB" id="A0AAN4ZHQ6"/>
<feature type="non-terminal residue" evidence="2">
    <location>
        <position position="1"/>
    </location>
</feature>
<feature type="non-terminal residue" evidence="2">
    <location>
        <position position="179"/>
    </location>
</feature>